<dbReference type="Proteomes" id="UP001157109">
    <property type="component" value="Unassembled WGS sequence"/>
</dbReference>
<sequence length="132" mass="14380">MRLGDVPGAGHRHRGQHPTGVGAGVPPHPAGAALELQAAQQVRRAVVGRRQQDPTVRAVHHQQAGRQLQRDHRVGQCRRRARGGYAARGGGYVEHRFSVTAPVPDPDMTEWAALRSTHHPNPKGPLWASWTS</sequence>
<feature type="region of interest" description="Disordered" evidence="1">
    <location>
        <begin position="1"/>
        <end position="30"/>
    </location>
</feature>
<evidence type="ECO:0000256" key="1">
    <source>
        <dbReference type="SAM" id="MobiDB-lite"/>
    </source>
</evidence>
<gene>
    <name evidence="2" type="ORF">GCM10025862_09460</name>
</gene>
<accession>A0ABQ6HKI7</accession>
<protein>
    <submittedName>
        <fullName evidence="2">Uncharacterized protein</fullName>
    </submittedName>
</protein>
<evidence type="ECO:0000313" key="3">
    <source>
        <dbReference type="Proteomes" id="UP001157109"/>
    </source>
</evidence>
<reference evidence="3" key="1">
    <citation type="journal article" date="2019" name="Int. J. Syst. Evol. Microbiol.">
        <title>The Global Catalogue of Microorganisms (GCM) 10K type strain sequencing project: providing services to taxonomists for standard genome sequencing and annotation.</title>
        <authorList>
            <consortium name="The Broad Institute Genomics Platform"/>
            <consortium name="The Broad Institute Genome Sequencing Center for Infectious Disease"/>
            <person name="Wu L."/>
            <person name="Ma J."/>
        </authorList>
    </citation>
    <scope>NUCLEOTIDE SEQUENCE [LARGE SCALE GENOMIC DNA]</scope>
    <source>
        <strain evidence="3">NBRC 105830</strain>
    </source>
</reference>
<evidence type="ECO:0000313" key="2">
    <source>
        <dbReference type="EMBL" id="GMA18925.1"/>
    </source>
</evidence>
<organism evidence="2 3">
    <name type="scientific">Arsenicicoccus piscis</name>
    <dbReference type="NCBI Taxonomy" id="673954"/>
    <lineage>
        <taxon>Bacteria</taxon>
        <taxon>Bacillati</taxon>
        <taxon>Actinomycetota</taxon>
        <taxon>Actinomycetes</taxon>
        <taxon>Micrococcales</taxon>
        <taxon>Intrasporangiaceae</taxon>
        <taxon>Arsenicicoccus</taxon>
    </lineage>
</organism>
<dbReference type="EMBL" id="BSUJ01000001">
    <property type="protein sequence ID" value="GMA18925.1"/>
    <property type="molecule type" value="Genomic_DNA"/>
</dbReference>
<proteinExistence type="predicted"/>
<comment type="caution">
    <text evidence="2">The sequence shown here is derived from an EMBL/GenBank/DDBJ whole genome shotgun (WGS) entry which is preliminary data.</text>
</comment>
<name>A0ABQ6HKI7_9MICO</name>
<keyword evidence="3" id="KW-1185">Reference proteome</keyword>